<accession>A0A840CSY1</accession>
<keyword evidence="2" id="KW-1185">Reference proteome</keyword>
<evidence type="ECO:0008006" key="3">
    <source>
        <dbReference type="Google" id="ProtNLM"/>
    </source>
</evidence>
<organism evidence="1 2">
    <name type="scientific">Dysgonomonas hofstadii</name>
    <dbReference type="NCBI Taxonomy" id="637886"/>
    <lineage>
        <taxon>Bacteria</taxon>
        <taxon>Pseudomonadati</taxon>
        <taxon>Bacteroidota</taxon>
        <taxon>Bacteroidia</taxon>
        <taxon>Bacteroidales</taxon>
        <taxon>Dysgonomonadaceae</taxon>
        <taxon>Dysgonomonas</taxon>
    </lineage>
</organism>
<dbReference type="EMBL" id="JACIEP010000002">
    <property type="protein sequence ID" value="MBB4034843.1"/>
    <property type="molecule type" value="Genomic_DNA"/>
</dbReference>
<dbReference type="Proteomes" id="UP000555103">
    <property type="component" value="Unassembled WGS sequence"/>
</dbReference>
<evidence type="ECO:0000313" key="2">
    <source>
        <dbReference type="Proteomes" id="UP000555103"/>
    </source>
</evidence>
<comment type="caution">
    <text evidence="1">The sequence shown here is derived from an EMBL/GenBank/DDBJ whole genome shotgun (WGS) entry which is preliminary data.</text>
</comment>
<reference evidence="1 2" key="1">
    <citation type="submission" date="2020-08" db="EMBL/GenBank/DDBJ databases">
        <title>Genomic Encyclopedia of Type Strains, Phase IV (KMG-IV): sequencing the most valuable type-strain genomes for metagenomic binning, comparative biology and taxonomic classification.</title>
        <authorList>
            <person name="Goeker M."/>
        </authorList>
    </citation>
    <scope>NUCLEOTIDE SEQUENCE [LARGE SCALE GENOMIC DNA]</scope>
    <source>
        <strain evidence="1 2">DSM 104969</strain>
    </source>
</reference>
<sequence length="114" mass="13159">MLETWLLEEIDRVDDDAGINGQVKTGLFWTFSKTDLTELSGPLLLVGALNGGKLTRKEYKKRIENTFNIELGDFSRTLYDLRNRSNPAQFLDKLKKALLDYLNKDDVFTDNDKR</sequence>
<evidence type="ECO:0000313" key="1">
    <source>
        <dbReference type="EMBL" id="MBB4034843.1"/>
    </source>
</evidence>
<protein>
    <recommendedName>
        <fullName evidence="3">RteC protein</fullName>
    </recommendedName>
</protein>
<dbReference type="InterPro" id="IPR018534">
    <property type="entry name" value="Tet_reg_excision_RteC"/>
</dbReference>
<dbReference type="AlphaFoldDB" id="A0A840CSY1"/>
<dbReference type="Pfam" id="PF09357">
    <property type="entry name" value="RteC"/>
    <property type="match status" value="1"/>
</dbReference>
<gene>
    <name evidence="1" type="ORF">GGR21_000730</name>
</gene>
<proteinExistence type="predicted"/>
<name>A0A840CSY1_9BACT</name>